<accession>A0A2Z2NPF4</accession>
<evidence type="ECO:0000313" key="2">
    <source>
        <dbReference type="EMBL" id="ASJ71811.1"/>
    </source>
</evidence>
<feature type="region of interest" description="Disordered" evidence="1">
    <location>
        <begin position="33"/>
        <end position="151"/>
    </location>
</feature>
<protein>
    <submittedName>
        <fullName evidence="2">Uncharacterized protein</fullName>
    </submittedName>
</protein>
<dbReference type="KEGG" id="gai:IMCC3135_08560"/>
<sequence length="412" mass="43678">MSIRIKRRWILAISCLMISGCTEKTIVTEVPATGSTEASAPETSEPDSGTPTTTGDGSNMVSGDTDISEPNPDTTGNGSNMVSGDTDTDTDTDTEVGNELDTNTEIDEDTEQLEDPLEQEQSDDNSSVTPDTPVSENGAADETSSKTMDCGQSLPCRWTSEDEQFTLTVSRADNRSTYGVMQLEYSISTVHDTQVSVSEGGLALDDSGVSFNPSAQLLGGTDSANEHELLAGSILDGSITFDSATDSSFLSEWSISMSDGGITRSPSFSNIPVDTITNSHADCELVLPCIWTTPQGDVTVTLTSAGGFASTGSLSTTFAVQSETTINVALEAGALAISTRGTQYIGRTQILGSTSGYKKLVAEAYAGYDLFGAIQYYKKTEVPTALNELSLVLYQDDPVPRWNPKFINIPIQ</sequence>
<dbReference type="EMBL" id="CP018632">
    <property type="protein sequence ID" value="ASJ71811.1"/>
    <property type="molecule type" value="Genomic_DNA"/>
</dbReference>
<name>A0A2Z2NPF4_9GAMM</name>
<dbReference type="AlphaFoldDB" id="A0A2Z2NPF4"/>
<dbReference type="Proteomes" id="UP000250079">
    <property type="component" value="Chromosome"/>
</dbReference>
<feature type="compositionally biased region" description="Polar residues" evidence="1">
    <location>
        <begin position="71"/>
        <end position="83"/>
    </location>
</feature>
<gene>
    <name evidence="2" type="ORF">IMCC3135_08560</name>
</gene>
<keyword evidence="3" id="KW-1185">Reference proteome</keyword>
<dbReference type="RefSeq" id="WP_088917200.1">
    <property type="nucleotide sequence ID" value="NZ_CP018632.1"/>
</dbReference>
<organism evidence="2 3">
    <name type="scientific">Granulosicoccus antarcticus IMCC3135</name>
    <dbReference type="NCBI Taxonomy" id="1192854"/>
    <lineage>
        <taxon>Bacteria</taxon>
        <taxon>Pseudomonadati</taxon>
        <taxon>Pseudomonadota</taxon>
        <taxon>Gammaproteobacteria</taxon>
        <taxon>Chromatiales</taxon>
        <taxon>Granulosicoccaceae</taxon>
        <taxon>Granulosicoccus</taxon>
    </lineage>
</organism>
<evidence type="ECO:0000313" key="3">
    <source>
        <dbReference type="Proteomes" id="UP000250079"/>
    </source>
</evidence>
<feature type="compositionally biased region" description="Acidic residues" evidence="1">
    <location>
        <begin position="86"/>
        <end position="123"/>
    </location>
</feature>
<dbReference type="PROSITE" id="PS51257">
    <property type="entry name" value="PROKAR_LIPOPROTEIN"/>
    <property type="match status" value="1"/>
</dbReference>
<proteinExistence type="predicted"/>
<feature type="compositionally biased region" description="Low complexity" evidence="1">
    <location>
        <begin position="41"/>
        <end position="58"/>
    </location>
</feature>
<feature type="compositionally biased region" description="Polar residues" evidence="1">
    <location>
        <begin position="124"/>
        <end position="135"/>
    </location>
</feature>
<evidence type="ECO:0000256" key="1">
    <source>
        <dbReference type="SAM" id="MobiDB-lite"/>
    </source>
</evidence>
<reference evidence="2 3" key="1">
    <citation type="submission" date="2016-12" db="EMBL/GenBank/DDBJ databases">
        <authorList>
            <person name="Song W.-J."/>
            <person name="Kurnit D.M."/>
        </authorList>
    </citation>
    <scope>NUCLEOTIDE SEQUENCE [LARGE SCALE GENOMIC DNA]</scope>
    <source>
        <strain evidence="2 3">IMCC3135</strain>
    </source>
</reference>